<keyword evidence="2 8" id="KW-0813">Transport</keyword>
<dbReference type="NCBIfam" id="TIGR01186">
    <property type="entry name" value="proV"/>
    <property type="match status" value="1"/>
</dbReference>
<sequence>MIQFRGVTKEFKGNVVLSDISMDINDGELTVLIGPSGCGKTTTLKMINRLIPASKGEIFIDEKNIEEMDKVQLRRNMGYVIQQGGLFPHMTIRQNIEIIERLEKKDTEKIVENTKQLMKMVDLDPDQFLDRYPTELSGGQRQRIGVIRALANDPEIILLDEPFSALDPVTRSSLQDELIELQSKVGKTMVFVTHDMDEAIKIADRICIMKGGHILQFDTPEMILKQPADEFVANFVGTNRIWDSPEYIKVEDFMIKNPITCKGDMIRNRCIKRMRDHHIDTLLVVDDEKKLRGIVGRKNLFKASRPLMQAEDIMNEVAYVSHVGDNIVDVLKMVEETEVNNIPVLDEEERLVGLLTNSNLVSTLSKQFLTEDSTEGTVSQ</sequence>
<dbReference type="GO" id="GO:0015418">
    <property type="term" value="F:ABC-type quaternary ammonium compound transporting activity"/>
    <property type="evidence" value="ECO:0007669"/>
    <property type="project" value="UniProtKB-EC"/>
</dbReference>
<reference evidence="11 12" key="1">
    <citation type="submission" date="2018-08" db="EMBL/GenBank/DDBJ databases">
        <title>A genome reference for cultivated species of the human gut microbiota.</title>
        <authorList>
            <person name="Zou Y."/>
            <person name="Xue W."/>
            <person name="Luo G."/>
        </authorList>
    </citation>
    <scope>NUCLEOTIDE SEQUENCE [LARGE SCALE GENOMIC DNA]</scope>
    <source>
        <strain evidence="11 12">AM07-24</strain>
    </source>
</reference>
<evidence type="ECO:0000256" key="3">
    <source>
        <dbReference type="ARBA" id="ARBA00022737"/>
    </source>
</evidence>
<dbReference type="PROSITE" id="PS50893">
    <property type="entry name" value="ABC_TRANSPORTER_2"/>
    <property type="match status" value="1"/>
</dbReference>
<dbReference type="GO" id="GO:0006865">
    <property type="term" value="P:amino acid transport"/>
    <property type="evidence" value="ECO:0007669"/>
    <property type="project" value="UniProtKB-UniRule"/>
</dbReference>
<dbReference type="EC" id="7.6.2.9" evidence="8"/>
<evidence type="ECO:0000313" key="12">
    <source>
        <dbReference type="Proteomes" id="UP000284841"/>
    </source>
</evidence>
<dbReference type="GO" id="GO:0005886">
    <property type="term" value="C:plasma membrane"/>
    <property type="evidence" value="ECO:0007669"/>
    <property type="project" value="UniProtKB-SubCell"/>
</dbReference>
<accession>A0A415E7C9</accession>
<evidence type="ECO:0000256" key="2">
    <source>
        <dbReference type="ARBA" id="ARBA00022448"/>
    </source>
</evidence>
<organism evidence="11 12">
    <name type="scientific">Emergencia timonensis</name>
    <dbReference type="NCBI Taxonomy" id="1776384"/>
    <lineage>
        <taxon>Bacteria</taxon>
        <taxon>Bacillati</taxon>
        <taxon>Bacillota</taxon>
        <taxon>Clostridia</taxon>
        <taxon>Peptostreptococcales</taxon>
        <taxon>Anaerovoracaceae</taxon>
        <taxon>Emergencia</taxon>
    </lineage>
</organism>
<dbReference type="InterPro" id="IPR027417">
    <property type="entry name" value="P-loop_NTPase"/>
</dbReference>
<dbReference type="GO" id="GO:0005524">
    <property type="term" value="F:ATP binding"/>
    <property type="evidence" value="ECO:0007669"/>
    <property type="project" value="UniProtKB-UniRule"/>
</dbReference>
<evidence type="ECO:0000256" key="1">
    <source>
        <dbReference type="ARBA" id="ARBA00005417"/>
    </source>
</evidence>
<dbReference type="GO" id="GO:0031460">
    <property type="term" value="P:glycine betaine transport"/>
    <property type="evidence" value="ECO:0007669"/>
    <property type="project" value="InterPro"/>
</dbReference>
<evidence type="ECO:0000256" key="4">
    <source>
        <dbReference type="ARBA" id="ARBA00022741"/>
    </source>
</evidence>
<evidence type="ECO:0000259" key="9">
    <source>
        <dbReference type="PROSITE" id="PS50893"/>
    </source>
</evidence>
<dbReference type="PANTHER" id="PTHR43117">
    <property type="entry name" value="OSMOPROTECTANT IMPORT ATP-BINDING PROTEIN OSMV"/>
    <property type="match status" value="1"/>
</dbReference>
<dbReference type="EMBL" id="QRMS01000001">
    <property type="protein sequence ID" value="RHJ89580.1"/>
    <property type="molecule type" value="Genomic_DNA"/>
</dbReference>
<comment type="caution">
    <text evidence="11">The sequence shown here is derived from an EMBL/GenBank/DDBJ whole genome shotgun (WGS) entry which is preliminary data.</text>
</comment>
<keyword evidence="12" id="KW-1185">Reference proteome</keyword>
<dbReference type="GO" id="GO:0016887">
    <property type="term" value="F:ATP hydrolysis activity"/>
    <property type="evidence" value="ECO:0007669"/>
    <property type="project" value="UniProtKB-UniRule"/>
</dbReference>
<dbReference type="STRING" id="1776384.GCA_900086585_02934"/>
<dbReference type="InterPro" id="IPR017871">
    <property type="entry name" value="ABC_transporter-like_CS"/>
</dbReference>
<keyword evidence="8" id="KW-0997">Cell inner membrane</keyword>
<evidence type="ECO:0000259" key="10">
    <source>
        <dbReference type="PROSITE" id="PS51371"/>
    </source>
</evidence>
<dbReference type="SMART" id="SM00116">
    <property type="entry name" value="CBS"/>
    <property type="match status" value="2"/>
</dbReference>
<feature type="domain" description="CBS" evidence="10">
    <location>
        <begin position="314"/>
        <end position="371"/>
    </location>
</feature>
<dbReference type="Pfam" id="PF00005">
    <property type="entry name" value="ABC_tran"/>
    <property type="match status" value="1"/>
</dbReference>
<name>A0A415E7C9_9FIRM</name>
<dbReference type="InterPro" id="IPR000644">
    <property type="entry name" value="CBS_dom"/>
</dbReference>
<keyword evidence="8" id="KW-0472">Membrane</keyword>
<dbReference type="FunFam" id="3.40.50.300:FF:000425">
    <property type="entry name" value="Probable ABC transporter, ATP-binding subunit"/>
    <property type="match status" value="1"/>
</dbReference>
<dbReference type="Proteomes" id="UP000284841">
    <property type="component" value="Unassembled WGS sequence"/>
</dbReference>
<dbReference type="RefSeq" id="WP_118333677.1">
    <property type="nucleotide sequence ID" value="NZ_AP025567.1"/>
</dbReference>
<keyword evidence="6 7" id="KW-0129">CBS domain</keyword>
<proteinExistence type="inferred from homology"/>
<evidence type="ECO:0000256" key="6">
    <source>
        <dbReference type="ARBA" id="ARBA00023122"/>
    </source>
</evidence>
<dbReference type="SUPFAM" id="SSF52540">
    <property type="entry name" value="P-loop containing nucleoside triphosphate hydrolases"/>
    <property type="match status" value="1"/>
</dbReference>
<evidence type="ECO:0000313" key="11">
    <source>
        <dbReference type="EMBL" id="RHJ89580.1"/>
    </source>
</evidence>
<dbReference type="SUPFAM" id="SSF54631">
    <property type="entry name" value="CBS-domain pair"/>
    <property type="match status" value="1"/>
</dbReference>
<dbReference type="AlphaFoldDB" id="A0A415E7C9"/>
<dbReference type="InterPro" id="IPR005892">
    <property type="entry name" value="Gly-betaine_transp_ATP-bd"/>
</dbReference>
<keyword evidence="3" id="KW-0677">Repeat</keyword>
<dbReference type="Pfam" id="PF00571">
    <property type="entry name" value="CBS"/>
    <property type="match status" value="2"/>
</dbReference>
<gene>
    <name evidence="11" type="ORF">DW099_03135</name>
</gene>
<dbReference type="PROSITE" id="PS51371">
    <property type="entry name" value="CBS"/>
    <property type="match status" value="2"/>
</dbReference>
<protein>
    <recommendedName>
        <fullName evidence="8">Quaternary amine transport ATP-binding protein</fullName>
        <ecNumber evidence="8">7.6.2.9</ecNumber>
    </recommendedName>
</protein>
<dbReference type="Gene3D" id="3.10.580.10">
    <property type="entry name" value="CBS-domain"/>
    <property type="match status" value="1"/>
</dbReference>
<comment type="subcellular location">
    <subcellularLocation>
        <location evidence="8">Cell inner membrane</location>
        <topology evidence="8">Peripheral membrane protein</topology>
    </subcellularLocation>
</comment>
<evidence type="ECO:0000256" key="8">
    <source>
        <dbReference type="RuleBase" id="RU369116"/>
    </source>
</evidence>
<feature type="domain" description="ABC transporter" evidence="9">
    <location>
        <begin position="2"/>
        <end position="236"/>
    </location>
</feature>
<dbReference type="PANTHER" id="PTHR43117:SF3">
    <property type="entry name" value="CHOLINE TRANSPORT ATP-BINDING PROTEIN OPUBA"/>
    <property type="match status" value="1"/>
</dbReference>
<dbReference type="OrthoDB" id="9802264at2"/>
<keyword evidence="4 8" id="KW-0547">Nucleotide-binding</keyword>
<dbReference type="InterPro" id="IPR046342">
    <property type="entry name" value="CBS_dom_sf"/>
</dbReference>
<keyword evidence="5 8" id="KW-0067">ATP-binding</keyword>
<comment type="subunit">
    <text evidence="8">The complex is probably composed of two ATP-binding proteins, two transmembrane proteins and a solute-binding protein.</text>
</comment>
<feature type="domain" description="CBS" evidence="10">
    <location>
        <begin position="254"/>
        <end position="313"/>
    </location>
</feature>
<dbReference type="InterPro" id="IPR003439">
    <property type="entry name" value="ABC_transporter-like_ATP-bd"/>
</dbReference>
<evidence type="ECO:0000256" key="7">
    <source>
        <dbReference type="PROSITE-ProRule" id="PRU00703"/>
    </source>
</evidence>
<keyword evidence="8" id="KW-1003">Cell membrane</keyword>
<dbReference type="SMART" id="SM00382">
    <property type="entry name" value="AAA"/>
    <property type="match status" value="1"/>
</dbReference>
<dbReference type="PROSITE" id="PS00211">
    <property type="entry name" value="ABC_TRANSPORTER_1"/>
    <property type="match status" value="1"/>
</dbReference>
<dbReference type="Gene3D" id="3.40.50.300">
    <property type="entry name" value="P-loop containing nucleotide triphosphate hydrolases"/>
    <property type="match status" value="1"/>
</dbReference>
<comment type="similarity">
    <text evidence="1 8">Belongs to the ABC transporter superfamily.</text>
</comment>
<dbReference type="InterPro" id="IPR003593">
    <property type="entry name" value="AAA+_ATPase"/>
</dbReference>
<evidence type="ECO:0000256" key="5">
    <source>
        <dbReference type="ARBA" id="ARBA00022840"/>
    </source>
</evidence>
<comment type="catalytic activity">
    <reaction evidence="8">
        <text>a quaternary ammonium(out) + ATP + H2O = a quaternary ammonium(in) + ADP + phosphate + H(+)</text>
        <dbReference type="Rhea" id="RHEA:11036"/>
        <dbReference type="ChEBI" id="CHEBI:15377"/>
        <dbReference type="ChEBI" id="CHEBI:15378"/>
        <dbReference type="ChEBI" id="CHEBI:30616"/>
        <dbReference type="ChEBI" id="CHEBI:35267"/>
        <dbReference type="ChEBI" id="CHEBI:43474"/>
        <dbReference type="ChEBI" id="CHEBI:456216"/>
    </reaction>
</comment>